<dbReference type="SUPFAM" id="SSF50685">
    <property type="entry name" value="Barwin-like endoglucanases"/>
    <property type="match status" value="1"/>
</dbReference>
<dbReference type="PANTHER" id="PTHR31836">
    <property type="match status" value="1"/>
</dbReference>
<dbReference type="CDD" id="cd22191">
    <property type="entry name" value="DPBB_RlpA_EXP_N-like"/>
    <property type="match status" value="1"/>
</dbReference>
<evidence type="ECO:0000256" key="1">
    <source>
        <dbReference type="ARBA" id="ARBA00022729"/>
    </source>
</evidence>
<gene>
    <name evidence="2" type="ORF">Slin15195_G101150</name>
</gene>
<dbReference type="Gene3D" id="2.40.40.10">
    <property type="entry name" value="RlpA-like domain"/>
    <property type="match status" value="1"/>
</dbReference>
<dbReference type="PANTHER" id="PTHR31836:SF28">
    <property type="entry name" value="SRCR DOMAIN-CONTAINING PROTEIN-RELATED"/>
    <property type="match status" value="1"/>
</dbReference>
<protein>
    <submittedName>
        <fullName evidence="2">RlpA-like domain superfamily protein</fullName>
    </submittedName>
</protein>
<reference evidence="2" key="1">
    <citation type="submission" date="2022-06" db="EMBL/GenBank/DDBJ databases">
        <title>Complete genome sequences of two strains of the flax pathogen Septoria linicola.</title>
        <authorList>
            <person name="Lapalu N."/>
            <person name="Simon A."/>
            <person name="Demenou B."/>
            <person name="Paumier D."/>
            <person name="Guillot M.-P."/>
            <person name="Gout L."/>
            <person name="Valade R."/>
        </authorList>
    </citation>
    <scope>NUCLEOTIDE SEQUENCE</scope>
    <source>
        <strain evidence="2">SE15195</strain>
    </source>
</reference>
<evidence type="ECO:0000313" key="3">
    <source>
        <dbReference type="Proteomes" id="UP001056384"/>
    </source>
</evidence>
<organism evidence="2 3">
    <name type="scientific">Septoria linicola</name>
    <dbReference type="NCBI Taxonomy" id="215465"/>
    <lineage>
        <taxon>Eukaryota</taxon>
        <taxon>Fungi</taxon>
        <taxon>Dikarya</taxon>
        <taxon>Ascomycota</taxon>
        <taxon>Pezizomycotina</taxon>
        <taxon>Dothideomycetes</taxon>
        <taxon>Dothideomycetidae</taxon>
        <taxon>Mycosphaerellales</taxon>
        <taxon>Mycosphaerellaceae</taxon>
        <taxon>Septoria</taxon>
    </lineage>
</organism>
<sequence length="132" mass="13629">MQFPALAALAGAAIATPIIERSPTHYGIATYYAQGGNAGSCGQVHSGSEYIVAISQRAPFTYNAHCGQTVTIKNTGGGDQNNGVGKTITAKVVDTCPSCDPDHLDLSTGAFKALTGGDLDPPGQINIQWHLN</sequence>
<dbReference type="EMBL" id="CP099426">
    <property type="protein sequence ID" value="USW56796.1"/>
    <property type="molecule type" value="Genomic_DNA"/>
</dbReference>
<dbReference type="Proteomes" id="UP001056384">
    <property type="component" value="Chromosome 9"/>
</dbReference>
<accession>A0A9Q9B3Z8</accession>
<dbReference type="InterPro" id="IPR051477">
    <property type="entry name" value="Expansin_CellWall"/>
</dbReference>
<keyword evidence="3" id="KW-1185">Reference proteome</keyword>
<evidence type="ECO:0000313" key="2">
    <source>
        <dbReference type="EMBL" id="USW56796.1"/>
    </source>
</evidence>
<dbReference type="AlphaFoldDB" id="A0A9Q9B3Z8"/>
<name>A0A9Q9B3Z8_9PEZI</name>
<keyword evidence="1" id="KW-0732">Signal</keyword>
<dbReference type="InterPro" id="IPR036908">
    <property type="entry name" value="RlpA-like_sf"/>
</dbReference>
<proteinExistence type="predicted"/>